<dbReference type="Proteomes" id="UP000093759">
    <property type="component" value="Unassembled WGS sequence"/>
</dbReference>
<comment type="caution">
    <text evidence="2">The sequence shown here is derived from an EMBL/GenBank/DDBJ whole genome shotgun (WGS) entry which is preliminary data.</text>
</comment>
<evidence type="ECO:0008006" key="4">
    <source>
        <dbReference type="Google" id="ProtNLM"/>
    </source>
</evidence>
<gene>
    <name evidence="2" type="ORF">A5648_08355</name>
</gene>
<feature type="transmembrane region" description="Helical" evidence="1">
    <location>
        <begin position="55"/>
        <end position="76"/>
    </location>
</feature>
<dbReference type="AlphaFoldDB" id="A0A1A3TQ74"/>
<sequence>MLNTMLIRIRAQDADVWRIATRSAPVVVQFVWAALFGIGWLLGRLPLDNHAGFRILVATASVLTTVGALVVGGVLLRAETPRRRGLGLAIGGSGIAASASGLVYALIFLPIMDPHA</sequence>
<evidence type="ECO:0000313" key="3">
    <source>
        <dbReference type="Proteomes" id="UP000093759"/>
    </source>
</evidence>
<feature type="transmembrane region" description="Helical" evidence="1">
    <location>
        <begin position="26"/>
        <end position="43"/>
    </location>
</feature>
<dbReference type="RefSeq" id="WP_065025632.1">
    <property type="nucleotide sequence ID" value="NZ_LZMF01000122.1"/>
</dbReference>
<proteinExistence type="predicted"/>
<keyword evidence="1" id="KW-0472">Membrane</keyword>
<organism evidence="2 3">
    <name type="scientific">Mycolicibacter sinensis (strain JDM601)</name>
    <name type="common">Mycobacterium sinense</name>
    <dbReference type="NCBI Taxonomy" id="875328"/>
    <lineage>
        <taxon>Bacteria</taxon>
        <taxon>Bacillati</taxon>
        <taxon>Actinomycetota</taxon>
        <taxon>Actinomycetes</taxon>
        <taxon>Mycobacteriales</taxon>
        <taxon>Mycobacteriaceae</taxon>
        <taxon>Mycolicibacter</taxon>
    </lineage>
</organism>
<keyword evidence="1" id="KW-0812">Transmembrane</keyword>
<protein>
    <recommendedName>
        <fullName evidence="4">Transmembrane protein</fullName>
    </recommendedName>
</protein>
<evidence type="ECO:0000256" key="1">
    <source>
        <dbReference type="SAM" id="Phobius"/>
    </source>
</evidence>
<evidence type="ECO:0000313" key="2">
    <source>
        <dbReference type="EMBL" id="OBK84805.1"/>
    </source>
</evidence>
<dbReference type="EMBL" id="LZMF01000122">
    <property type="protein sequence ID" value="OBK84805.1"/>
    <property type="molecule type" value="Genomic_DNA"/>
</dbReference>
<accession>A0A1A3TQ74</accession>
<reference evidence="3" key="1">
    <citation type="submission" date="2016-06" db="EMBL/GenBank/DDBJ databases">
        <authorList>
            <person name="Sutton G."/>
            <person name="Brinkac L."/>
            <person name="Sanka R."/>
            <person name="Adams M."/>
            <person name="Lau E."/>
            <person name="Garcia-Basteiro A."/>
            <person name="Lopez-Varela E."/>
            <person name="Palencia S."/>
        </authorList>
    </citation>
    <scope>NUCLEOTIDE SEQUENCE [LARGE SCALE GENOMIC DNA]</scope>
    <source>
        <strain evidence="3">1274684.2</strain>
    </source>
</reference>
<keyword evidence="1" id="KW-1133">Transmembrane helix</keyword>
<name>A0A1A3TQ74_MYCSD</name>
<feature type="transmembrane region" description="Helical" evidence="1">
    <location>
        <begin position="88"/>
        <end position="111"/>
    </location>
</feature>